<evidence type="ECO:0000313" key="3">
    <source>
        <dbReference type="Proteomes" id="UP001149163"/>
    </source>
</evidence>
<dbReference type="GeneID" id="81425893"/>
<evidence type="ECO:0000313" key="2">
    <source>
        <dbReference type="EMBL" id="KAJ5168998.1"/>
    </source>
</evidence>
<feature type="signal peptide" evidence="1">
    <location>
        <begin position="1"/>
        <end position="21"/>
    </location>
</feature>
<keyword evidence="1" id="KW-0732">Signal</keyword>
<accession>A0A9W9LQN6</accession>
<dbReference type="PANTHER" id="PTHR40640">
    <property type="entry name" value="ANCHORED GLYCOPROTEIN, PUTATIVE (AFU_ORTHOLOGUE AFUA_8G04860)-RELATED"/>
    <property type="match status" value="1"/>
</dbReference>
<proteinExistence type="predicted"/>
<name>A0A9W9LQN6_9EURO</name>
<evidence type="ECO:0008006" key="4">
    <source>
        <dbReference type="Google" id="ProtNLM"/>
    </source>
</evidence>
<dbReference type="PANTHER" id="PTHR40640:SF1">
    <property type="entry name" value="ANCHORED GLYCOPROTEIN, PUTATIVE (AFU_ORTHOLOGUE AFUA_8G04860)-RELATED"/>
    <property type="match status" value="1"/>
</dbReference>
<dbReference type="EMBL" id="JAPQKN010000002">
    <property type="protein sequence ID" value="KAJ5168998.1"/>
    <property type="molecule type" value="Genomic_DNA"/>
</dbReference>
<sequence length="203" mass="20358">MYTSTLLLSTLAALAAAETSASSTVISYFGASYTFSDVPVRTSTSYAGSVIGIDAVATTYEINCLSGAPTTDCSLSKPLTLIAGPSTFSFSEPFYASVEVDGVTVTEKGGEDLACTFTHSSESAKCTVRMDITAEGAGVTTTTSFSTVETVPSSDVLYQTLTVTGGLASFTAAAATSTPNAAAAMVTAAPMGAAAVVAVIALL</sequence>
<organism evidence="2 3">
    <name type="scientific">Penicillium canariense</name>
    <dbReference type="NCBI Taxonomy" id="189055"/>
    <lineage>
        <taxon>Eukaryota</taxon>
        <taxon>Fungi</taxon>
        <taxon>Dikarya</taxon>
        <taxon>Ascomycota</taxon>
        <taxon>Pezizomycotina</taxon>
        <taxon>Eurotiomycetes</taxon>
        <taxon>Eurotiomycetidae</taxon>
        <taxon>Eurotiales</taxon>
        <taxon>Aspergillaceae</taxon>
        <taxon>Penicillium</taxon>
    </lineage>
</organism>
<dbReference type="RefSeq" id="XP_056545459.1">
    <property type="nucleotide sequence ID" value="XM_056686717.1"/>
</dbReference>
<reference evidence="2" key="2">
    <citation type="journal article" date="2023" name="IMA Fungus">
        <title>Comparative genomic study of the Penicillium genus elucidates a diverse pangenome and 15 lateral gene transfer events.</title>
        <authorList>
            <person name="Petersen C."/>
            <person name="Sorensen T."/>
            <person name="Nielsen M.R."/>
            <person name="Sondergaard T.E."/>
            <person name="Sorensen J.L."/>
            <person name="Fitzpatrick D.A."/>
            <person name="Frisvad J.C."/>
            <person name="Nielsen K.L."/>
        </authorList>
    </citation>
    <scope>NUCLEOTIDE SEQUENCE</scope>
    <source>
        <strain evidence="2">IBT 26290</strain>
    </source>
</reference>
<keyword evidence="3" id="KW-1185">Reference proteome</keyword>
<reference evidence="2" key="1">
    <citation type="submission" date="2022-11" db="EMBL/GenBank/DDBJ databases">
        <authorList>
            <person name="Petersen C."/>
        </authorList>
    </citation>
    <scope>NUCLEOTIDE SEQUENCE</scope>
    <source>
        <strain evidence="2">IBT 26290</strain>
    </source>
</reference>
<evidence type="ECO:0000256" key="1">
    <source>
        <dbReference type="SAM" id="SignalP"/>
    </source>
</evidence>
<dbReference type="OrthoDB" id="4991875at2759"/>
<dbReference type="Proteomes" id="UP001149163">
    <property type="component" value="Unassembled WGS sequence"/>
</dbReference>
<gene>
    <name evidence="2" type="ORF">N7482_004592</name>
</gene>
<comment type="caution">
    <text evidence="2">The sequence shown here is derived from an EMBL/GenBank/DDBJ whole genome shotgun (WGS) entry which is preliminary data.</text>
</comment>
<protein>
    <recommendedName>
        <fullName evidence="4">GPI anchored cell wall protein</fullName>
    </recommendedName>
</protein>
<dbReference type="AlphaFoldDB" id="A0A9W9LQN6"/>
<feature type="chain" id="PRO_5040916912" description="GPI anchored cell wall protein" evidence="1">
    <location>
        <begin position="22"/>
        <end position="203"/>
    </location>
</feature>